<keyword evidence="2" id="KW-1185">Reference proteome</keyword>
<dbReference type="EMBL" id="MPDK01000012">
    <property type="protein sequence ID" value="PWI57504.1"/>
    <property type="molecule type" value="Genomic_DNA"/>
</dbReference>
<reference evidence="1 2" key="1">
    <citation type="submission" date="2016-11" db="EMBL/GenBank/DDBJ databases">
        <title>Comparative genomics of Acidibacillus ferroxidans species.</title>
        <authorList>
            <person name="Oliveira G."/>
            <person name="Nunes G."/>
            <person name="Oliveira R."/>
            <person name="Araujo F."/>
            <person name="Salim A."/>
            <person name="Scholte L."/>
            <person name="Morais D."/>
            <person name="Nancucheo I."/>
            <person name="Johnson D.B."/>
            <person name="Grail B."/>
            <person name="Bittencourt J."/>
            <person name="Valadares R."/>
        </authorList>
    </citation>
    <scope>NUCLEOTIDE SEQUENCE [LARGE SCALE GENOMIC DNA]</scope>
    <source>
        <strain evidence="1 2">Y002</strain>
    </source>
</reference>
<evidence type="ECO:0000313" key="1">
    <source>
        <dbReference type="EMBL" id="PWI57504.1"/>
    </source>
</evidence>
<proteinExistence type="predicted"/>
<dbReference type="Proteomes" id="UP000245380">
    <property type="component" value="Unassembled WGS sequence"/>
</dbReference>
<accession>A0A2U3D887</accession>
<organism evidence="1 2">
    <name type="scientific">Sulfoacidibacillus thermotolerans</name>
    <name type="common">Acidibacillus sulfuroxidans</name>
    <dbReference type="NCBI Taxonomy" id="1765684"/>
    <lineage>
        <taxon>Bacteria</taxon>
        <taxon>Bacillati</taxon>
        <taxon>Bacillota</taxon>
        <taxon>Bacilli</taxon>
        <taxon>Bacillales</taxon>
        <taxon>Alicyclobacillaceae</taxon>
        <taxon>Sulfoacidibacillus</taxon>
    </lineage>
</organism>
<sequence length="75" mass="8633">MGGSAFPSLLLEIVTWFVTDTLDVVLFLVPHPEMIKLIAAIDMVTILIRCFMKFIPFCISTEETVQMGDWFHERQ</sequence>
<dbReference type="AlphaFoldDB" id="A0A2U3D887"/>
<name>A0A2U3D887_SULT2</name>
<gene>
    <name evidence="1" type="ORF">BM613_08520</name>
</gene>
<evidence type="ECO:0000313" key="2">
    <source>
        <dbReference type="Proteomes" id="UP000245380"/>
    </source>
</evidence>
<comment type="caution">
    <text evidence="1">The sequence shown here is derived from an EMBL/GenBank/DDBJ whole genome shotgun (WGS) entry which is preliminary data.</text>
</comment>
<protein>
    <submittedName>
        <fullName evidence="1">Uncharacterized protein</fullName>
    </submittedName>
</protein>